<protein>
    <recommendedName>
        <fullName evidence="18">CFEM domain-containing protein</fullName>
    </recommendedName>
</protein>
<evidence type="ECO:0000256" key="17">
    <source>
        <dbReference type="SAM" id="SignalP"/>
    </source>
</evidence>
<evidence type="ECO:0000256" key="3">
    <source>
        <dbReference type="ARBA" id="ARBA00010031"/>
    </source>
</evidence>
<evidence type="ECO:0000256" key="14">
    <source>
        <dbReference type="ARBA" id="ARBA00023288"/>
    </source>
</evidence>
<evidence type="ECO:0000256" key="16">
    <source>
        <dbReference type="SAM" id="MobiDB-lite"/>
    </source>
</evidence>
<comment type="similarity">
    <text evidence="3">Belongs to the RBT5 family.</text>
</comment>
<dbReference type="InterPro" id="IPR008427">
    <property type="entry name" value="Extracellular_membr_CFEM_dom"/>
</dbReference>
<sequence length="224" mass="22339">MKNSVVLLAGGLAAMVTAQELSDCSRQCLDNMRGLATELECDAQLQGDELLSCLCKKQNYAYGVVDCTAQSCSTEESVVALQAAKDECARVGINWENVFTAPTGTPQASGTILGSEGTIPQTASSVIAGVTSGVLPSTGVTISSAISSVIPVETGTVISVSATDHHSQSGAETTHTVAESDAPDATGDAEATTTGADGDGSGAIRAAAPAMGVLIAAGVAAFLV</sequence>
<evidence type="ECO:0000256" key="8">
    <source>
        <dbReference type="ARBA" id="ARBA00022723"/>
    </source>
</evidence>
<feature type="region of interest" description="Disordered" evidence="16">
    <location>
        <begin position="163"/>
        <end position="200"/>
    </location>
</feature>
<organism evidence="19 20">
    <name type="scientific">Plectosphaerella cucumerina</name>
    <dbReference type="NCBI Taxonomy" id="40658"/>
    <lineage>
        <taxon>Eukaryota</taxon>
        <taxon>Fungi</taxon>
        <taxon>Dikarya</taxon>
        <taxon>Ascomycota</taxon>
        <taxon>Pezizomycotina</taxon>
        <taxon>Sordariomycetes</taxon>
        <taxon>Hypocreomycetidae</taxon>
        <taxon>Glomerellales</taxon>
        <taxon>Plectosphaerellaceae</taxon>
        <taxon>Plectosphaerella</taxon>
    </lineage>
</organism>
<evidence type="ECO:0000256" key="15">
    <source>
        <dbReference type="PROSITE-ProRule" id="PRU01356"/>
    </source>
</evidence>
<keyword evidence="14" id="KW-0449">Lipoprotein</keyword>
<comment type="caution">
    <text evidence="15">Lacks conserved residue(s) required for the propagation of feature annotation.</text>
</comment>
<dbReference type="GO" id="GO:0098552">
    <property type="term" value="C:side of membrane"/>
    <property type="evidence" value="ECO:0007669"/>
    <property type="project" value="UniProtKB-KW"/>
</dbReference>
<dbReference type="EMBL" id="JAGPXD010000007">
    <property type="protein sequence ID" value="KAH7347920.1"/>
    <property type="molecule type" value="Genomic_DNA"/>
</dbReference>
<comment type="subcellular location">
    <subcellularLocation>
        <location evidence="1">Cell membrane</location>
        <topology evidence="1">Lipid-anchor</topology>
        <topology evidence="1">GPI-anchor</topology>
    </subcellularLocation>
    <subcellularLocation>
        <location evidence="2">Secreted</location>
    </subcellularLocation>
</comment>
<evidence type="ECO:0000256" key="4">
    <source>
        <dbReference type="ARBA" id="ARBA00022475"/>
    </source>
</evidence>
<proteinExistence type="inferred from homology"/>
<evidence type="ECO:0000256" key="5">
    <source>
        <dbReference type="ARBA" id="ARBA00022525"/>
    </source>
</evidence>
<dbReference type="PANTHER" id="PTHR37928">
    <property type="entry name" value="CFEM DOMAIN PROTEIN (AFU_ORTHOLOGUE AFUA_6G14090)"/>
    <property type="match status" value="1"/>
</dbReference>
<keyword evidence="4" id="KW-1003">Cell membrane</keyword>
<evidence type="ECO:0000256" key="10">
    <source>
        <dbReference type="ARBA" id="ARBA00023004"/>
    </source>
</evidence>
<dbReference type="GO" id="GO:0046872">
    <property type="term" value="F:metal ion binding"/>
    <property type="evidence" value="ECO:0007669"/>
    <property type="project" value="UniProtKB-KW"/>
</dbReference>
<keyword evidence="7" id="KW-0336">GPI-anchor</keyword>
<keyword evidence="20" id="KW-1185">Reference proteome</keyword>
<feature type="compositionally biased region" description="Low complexity" evidence="16">
    <location>
        <begin position="183"/>
        <end position="196"/>
    </location>
</feature>
<evidence type="ECO:0000256" key="2">
    <source>
        <dbReference type="ARBA" id="ARBA00004613"/>
    </source>
</evidence>
<dbReference type="InterPro" id="IPR051735">
    <property type="entry name" value="CFEM_domain"/>
</dbReference>
<evidence type="ECO:0000256" key="12">
    <source>
        <dbReference type="ARBA" id="ARBA00023157"/>
    </source>
</evidence>
<feature type="compositionally biased region" description="Polar residues" evidence="16">
    <location>
        <begin position="163"/>
        <end position="177"/>
    </location>
</feature>
<dbReference type="GO" id="GO:0005886">
    <property type="term" value="C:plasma membrane"/>
    <property type="evidence" value="ECO:0007669"/>
    <property type="project" value="UniProtKB-SubCell"/>
</dbReference>
<dbReference type="AlphaFoldDB" id="A0A8K0TB30"/>
<name>A0A8K0TB30_9PEZI</name>
<keyword evidence="12 15" id="KW-1015">Disulfide bond</keyword>
<feature type="chain" id="PRO_5035459942" description="CFEM domain-containing protein" evidence="17">
    <location>
        <begin position="19"/>
        <end position="224"/>
    </location>
</feature>
<keyword evidence="6" id="KW-0349">Heme</keyword>
<dbReference type="PANTHER" id="PTHR37928:SF1">
    <property type="entry name" value="CFEM DOMAIN PROTEIN (AFU_ORTHOLOGUE AFUA_6G14090)"/>
    <property type="match status" value="1"/>
</dbReference>
<feature type="domain" description="CFEM" evidence="18">
    <location>
        <begin position="1"/>
        <end position="115"/>
    </location>
</feature>
<feature type="signal peptide" evidence="17">
    <location>
        <begin position="1"/>
        <end position="18"/>
    </location>
</feature>
<evidence type="ECO:0000313" key="20">
    <source>
        <dbReference type="Proteomes" id="UP000813385"/>
    </source>
</evidence>
<evidence type="ECO:0000256" key="13">
    <source>
        <dbReference type="ARBA" id="ARBA00023180"/>
    </source>
</evidence>
<keyword evidence="13" id="KW-0325">Glycoprotein</keyword>
<keyword evidence="5" id="KW-0964">Secreted</keyword>
<evidence type="ECO:0000256" key="9">
    <source>
        <dbReference type="ARBA" id="ARBA00022729"/>
    </source>
</evidence>
<evidence type="ECO:0000256" key="6">
    <source>
        <dbReference type="ARBA" id="ARBA00022617"/>
    </source>
</evidence>
<dbReference type="Proteomes" id="UP000813385">
    <property type="component" value="Unassembled WGS sequence"/>
</dbReference>
<dbReference type="PROSITE" id="PS52012">
    <property type="entry name" value="CFEM"/>
    <property type="match status" value="1"/>
</dbReference>
<dbReference type="GO" id="GO:0005576">
    <property type="term" value="C:extracellular region"/>
    <property type="evidence" value="ECO:0007669"/>
    <property type="project" value="UniProtKB-SubCell"/>
</dbReference>
<dbReference type="SMART" id="SM00747">
    <property type="entry name" value="CFEM"/>
    <property type="match status" value="1"/>
</dbReference>
<keyword evidence="9 17" id="KW-0732">Signal</keyword>
<evidence type="ECO:0000256" key="1">
    <source>
        <dbReference type="ARBA" id="ARBA00004609"/>
    </source>
</evidence>
<keyword evidence="8" id="KW-0479">Metal-binding</keyword>
<feature type="disulfide bond" evidence="15">
    <location>
        <begin position="55"/>
        <end position="88"/>
    </location>
</feature>
<dbReference type="OrthoDB" id="2019572at2759"/>
<evidence type="ECO:0000313" key="19">
    <source>
        <dbReference type="EMBL" id="KAH7347920.1"/>
    </source>
</evidence>
<keyword evidence="11" id="KW-0472">Membrane</keyword>
<evidence type="ECO:0000256" key="7">
    <source>
        <dbReference type="ARBA" id="ARBA00022622"/>
    </source>
</evidence>
<dbReference type="Pfam" id="PF05730">
    <property type="entry name" value="CFEM"/>
    <property type="match status" value="1"/>
</dbReference>
<gene>
    <name evidence="19" type="ORF">B0T11DRAFT_360448</name>
</gene>
<reference evidence="19" key="1">
    <citation type="journal article" date="2021" name="Nat. Commun.">
        <title>Genetic determinants of endophytism in the Arabidopsis root mycobiome.</title>
        <authorList>
            <person name="Mesny F."/>
            <person name="Miyauchi S."/>
            <person name="Thiergart T."/>
            <person name="Pickel B."/>
            <person name="Atanasova L."/>
            <person name="Karlsson M."/>
            <person name="Huettel B."/>
            <person name="Barry K.W."/>
            <person name="Haridas S."/>
            <person name="Chen C."/>
            <person name="Bauer D."/>
            <person name="Andreopoulos W."/>
            <person name="Pangilinan J."/>
            <person name="LaButti K."/>
            <person name="Riley R."/>
            <person name="Lipzen A."/>
            <person name="Clum A."/>
            <person name="Drula E."/>
            <person name="Henrissat B."/>
            <person name="Kohler A."/>
            <person name="Grigoriev I.V."/>
            <person name="Martin F.M."/>
            <person name="Hacquard S."/>
        </authorList>
    </citation>
    <scope>NUCLEOTIDE SEQUENCE</scope>
    <source>
        <strain evidence="19">MPI-CAGE-AT-0016</strain>
    </source>
</reference>
<comment type="caution">
    <text evidence="19">The sequence shown here is derived from an EMBL/GenBank/DDBJ whole genome shotgun (WGS) entry which is preliminary data.</text>
</comment>
<evidence type="ECO:0000259" key="18">
    <source>
        <dbReference type="PROSITE" id="PS52012"/>
    </source>
</evidence>
<accession>A0A8K0TB30</accession>
<keyword evidence="10" id="KW-0408">Iron</keyword>
<evidence type="ECO:0000256" key="11">
    <source>
        <dbReference type="ARBA" id="ARBA00023136"/>
    </source>
</evidence>